<proteinExistence type="predicted"/>
<keyword evidence="6" id="KW-1185">Reference proteome</keyword>
<feature type="repeat" description="ANK" evidence="3">
    <location>
        <begin position="59"/>
        <end position="91"/>
    </location>
</feature>
<dbReference type="PROSITE" id="PS50297">
    <property type="entry name" value="ANK_REP_REGION"/>
    <property type="match status" value="2"/>
</dbReference>
<dbReference type="Proteomes" id="UP000332933">
    <property type="component" value="Unassembled WGS sequence"/>
</dbReference>
<dbReference type="PANTHER" id="PTHR24126:SF14">
    <property type="entry name" value="ANK_REP_REGION DOMAIN-CONTAINING PROTEIN"/>
    <property type="match status" value="1"/>
</dbReference>
<dbReference type="EMBL" id="VJMH01005231">
    <property type="protein sequence ID" value="KAF0698565.1"/>
    <property type="molecule type" value="Genomic_DNA"/>
</dbReference>
<dbReference type="PANTHER" id="PTHR24126">
    <property type="entry name" value="ANKYRIN REPEAT, PH AND SEC7 DOMAIN CONTAINING PROTEIN SECG-RELATED"/>
    <property type="match status" value="1"/>
</dbReference>
<sequence length="190" mass="20485">MSIYNTPISLGRDDTAVFGCQEWRLGVVLALLEQGADVNLPGPARNAVALNVFMFEPKGGSVPLIFATKGGHLSVVVELLEQGAYVDVADNKRLTALFYASRDGCMAIVKELLYCGASVTARGGSLNATALFYASWEGHLEVVKELLHYGAEVDALAKFNFTALFVASEKGHVLRQSQRSQNFIGTQSVE</sequence>
<dbReference type="EMBL" id="CAADRA010005252">
    <property type="protein sequence ID" value="VFT87697.1"/>
    <property type="molecule type" value="Genomic_DNA"/>
</dbReference>
<evidence type="ECO:0000313" key="6">
    <source>
        <dbReference type="Proteomes" id="UP000332933"/>
    </source>
</evidence>
<dbReference type="SMART" id="SM00248">
    <property type="entry name" value="ANK"/>
    <property type="match status" value="3"/>
</dbReference>
<feature type="repeat" description="ANK" evidence="3">
    <location>
        <begin position="126"/>
        <end position="158"/>
    </location>
</feature>
<name>A0A485KRC2_9STRA</name>
<dbReference type="PROSITE" id="PS50088">
    <property type="entry name" value="ANK_REPEAT"/>
    <property type="match status" value="2"/>
</dbReference>
<organism evidence="5 6">
    <name type="scientific">Aphanomyces stellatus</name>
    <dbReference type="NCBI Taxonomy" id="120398"/>
    <lineage>
        <taxon>Eukaryota</taxon>
        <taxon>Sar</taxon>
        <taxon>Stramenopiles</taxon>
        <taxon>Oomycota</taxon>
        <taxon>Saprolegniomycetes</taxon>
        <taxon>Saprolegniales</taxon>
        <taxon>Verrucalvaceae</taxon>
        <taxon>Aphanomyces</taxon>
    </lineage>
</organism>
<accession>A0A485KRC2</accession>
<dbReference type="AlphaFoldDB" id="A0A485KRC2"/>
<evidence type="ECO:0000256" key="3">
    <source>
        <dbReference type="PROSITE-ProRule" id="PRU00023"/>
    </source>
</evidence>
<dbReference type="Gene3D" id="1.25.40.20">
    <property type="entry name" value="Ankyrin repeat-containing domain"/>
    <property type="match status" value="2"/>
</dbReference>
<evidence type="ECO:0000313" key="5">
    <source>
        <dbReference type="EMBL" id="VFT87697.1"/>
    </source>
</evidence>
<dbReference type="SUPFAM" id="SSF48403">
    <property type="entry name" value="Ankyrin repeat"/>
    <property type="match status" value="1"/>
</dbReference>
<evidence type="ECO:0000256" key="1">
    <source>
        <dbReference type="ARBA" id="ARBA00022737"/>
    </source>
</evidence>
<dbReference type="InterPro" id="IPR036770">
    <property type="entry name" value="Ankyrin_rpt-contain_sf"/>
</dbReference>
<keyword evidence="2 3" id="KW-0040">ANK repeat</keyword>
<protein>
    <submittedName>
        <fullName evidence="5">Aste57867_10829 protein</fullName>
    </submittedName>
</protein>
<reference evidence="5 6" key="1">
    <citation type="submission" date="2019-03" db="EMBL/GenBank/DDBJ databases">
        <authorList>
            <person name="Gaulin E."/>
            <person name="Dumas B."/>
        </authorList>
    </citation>
    <scope>NUCLEOTIDE SEQUENCE [LARGE SCALE GENOMIC DNA]</scope>
    <source>
        <strain evidence="5">CBS 568.67</strain>
    </source>
</reference>
<gene>
    <name evidence="5" type="primary">Aste57867_10829</name>
    <name evidence="4" type="ORF">As57867_010789</name>
    <name evidence="5" type="ORF">ASTE57867_10829</name>
</gene>
<evidence type="ECO:0000256" key="2">
    <source>
        <dbReference type="ARBA" id="ARBA00023043"/>
    </source>
</evidence>
<dbReference type="InterPro" id="IPR002110">
    <property type="entry name" value="Ankyrin_rpt"/>
</dbReference>
<dbReference type="OrthoDB" id="79262at2759"/>
<evidence type="ECO:0000313" key="4">
    <source>
        <dbReference type="EMBL" id="KAF0698565.1"/>
    </source>
</evidence>
<reference evidence="4" key="2">
    <citation type="submission" date="2019-06" db="EMBL/GenBank/DDBJ databases">
        <title>Genomics analysis of Aphanomyces spp. identifies a new class of oomycete effector associated with host adaptation.</title>
        <authorList>
            <person name="Gaulin E."/>
        </authorList>
    </citation>
    <scope>NUCLEOTIDE SEQUENCE</scope>
    <source>
        <strain evidence="4">CBS 578.67</strain>
    </source>
</reference>
<keyword evidence="1" id="KW-0677">Repeat</keyword>
<dbReference type="Pfam" id="PF12796">
    <property type="entry name" value="Ank_2"/>
    <property type="match status" value="1"/>
</dbReference>